<reference evidence="2 3" key="2">
    <citation type="journal article" date="2008" name="Nature">
        <title>The Phaeodactylum genome reveals the evolutionary history of diatom genomes.</title>
        <authorList>
            <person name="Bowler C."/>
            <person name="Allen A.E."/>
            <person name="Badger J.H."/>
            <person name="Grimwood J."/>
            <person name="Jabbari K."/>
            <person name="Kuo A."/>
            <person name="Maheswari U."/>
            <person name="Martens C."/>
            <person name="Maumus F."/>
            <person name="Otillar R.P."/>
            <person name="Rayko E."/>
            <person name="Salamov A."/>
            <person name="Vandepoele K."/>
            <person name="Beszteri B."/>
            <person name="Gruber A."/>
            <person name="Heijde M."/>
            <person name="Katinka M."/>
            <person name="Mock T."/>
            <person name="Valentin K."/>
            <person name="Verret F."/>
            <person name="Berges J.A."/>
            <person name="Brownlee C."/>
            <person name="Cadoret J.P."/>
            <person name="Chiovitti A."/>
            <person name="Choi C.J."/>
            <person name="Coesel S."/>
            <person name="De Martino A."/>
            <person name="Detter J.C."/>
            <person name="Durkin C."/>
            <person name="Falciatore A."/>
            <person name="Fournet J."/>
            <person name="Haruta M."/>
            <person name="Huysman M.J."/>
            <person name="Jenkins B.D."/>
            <person name="Jiroutova K."/>
            <person name="Jorgensen R.E."/>
            <person name="Joubert Y."/>
            <person name="Kaplan A."/>
            <person name="Kroger N."/>
            <person name="Kroth P.G."/>
            <person name="La Roche J."/>
            <person name="Lindquist E."/>
            <person name="Lommer M."/>
            <person name="Martin-Jezequel V."/>
            <person name="Lopez P.J."/>
            <person name="Lucas S."/>
            <person name="Mangogna M."/>
            <person name="McGinnis K."/>
            <person name="Medlin L.K."/>
            <person name="Montsant A."/>
            <person name="Oudot-Le Secq M.P."/>
            <person name="Napoli C."/>
            <person name="Obornik M."/>
            <person name="Parker M.S."/>
            <person name="Petit J.L."/>
            <person name="Porcel B.M."/>
            <person name="Poulsen N."/>
            <person name="Robison M."/>
            <person name="Rychlewski L."/>
            <person name="Rynearson T.A."/>
            <person name="Schmutz J."/>
            <person name="Shapiro H."/>
            <person name="Siaut M."/>
            <person name="Stanley M."/>
            <person name="Sussman M.R."/>
            <person name="Taylor A.R."/>
            <person name="Vardi A."/>
            <person name="von Dassow P."/>
            <person name="Vyverman W."/>
            <person name="Willis A."/>
            <person name="Wyrwicz L.S."/>
            <person name="Rokhsar D.S."/>
            <person name="Weissenbach J."/>
            <person name="Armbrust E.V."/>
            <person name="Green B.R."/>
            <person name="Van de Peer Y."/>
            <person name="Grigoriev I.V."/>
        </authorList>
    </citation>
    <scope>NUCLEOTIDE SEQUENCE [LARGE SCALE GENOMIC DNA]</scope>
    <source>
        <strain evidence="2 3">CCMP1335</strain>
    </source>
</reference>
<feature type="region of interest" description="Disordered" evidence="1">
    <location>
        <begin position="36"/>
        <end position="69"/>
    </location>
</feature>
<feature type="compositionally biased region" description="Polar residues" evidence="1">
    <location>
        <begin position="406"/>
        <end position="431"/>
    </location>
</feature>
<sequence>MSSEEEHRSSSVKRIVITEDEDFDLDALLGSCSIGEATSLDDDAPTHTPTPPSAVLVVPSSPAPISSKPSLGLQLSPLISAVEEEKDEIVPANATVDGTSSLWILPAPAKPGDFLTNSIHRVPSKSILKKTSSYGNFDAVSLSPSQSSLKKKSSFLSFNNFMDTSSSSIPSSHGGSSGRVRQTTPSSPIGWDLDSSSQSQINPPSLRSSNVADCVIPSLPNLSGMSDYTETDHADRAAGSLDDTSGNGSSRHSSSSSKMRRNVSFNSVAVREYDRTIGDNPSCRSGPPLSLDWSYSKASERNLDAYEEERSTQRAGRINRPQRFHVNKYKRRNMLAFHWGHTEEEMKEARSVTKQMQRQRSITKALMPMHMAEEAVISLKNFLNKKKVKDSVERLSDLHDEERTQEMSGSSRCGQAIPSSFDQSYGSHHTT</sequence>
<proteinExistence type="predicted"/>
<evidence type="ECO:0000313" key="3">
    <source>
        <dbReference type="Proteomes" id="UP000001449"/>
    </source>
</evidence>
<feature type="region of interest" description="Disordered" evidence="1">
    <location>
        <begin position="166"/>
        <end position="210"/>
    </location>
</feature>
<organism evidence="2 3">
    <name type="scientific">Thalassiosira pseudonana</name>
    <name type="common">Marine diatom</name>
    <name type="synonym">Cyclotella nana</name>
    <dbReference type="NCBI Taxonomy" id="35128"/>
    <lineage>
        <taxon>Eukaryota</taxon>
        <taxon>Sar</taxon>
        <taxon>Stramenopiles</taxon>
        <taxon>Ochrophyta</taxon>
        <taxon>Bacillariophyta</taxon>
        <taxon>Coscinodiscophyceae</taxon>
        <taxon>Thalassiosirophycidae</taxon>
        <taxon>Thalassiosirales</taxon>
        <taxon>Thalassiosiraceae</taxon>
        <taxon>Thalassiosira</taxon>
    </lineage>
</organism>
<gene>
    <name evidence="2" type="ORF">THAPSDRAFT_21623</name>
</gene>
<dbReference type="KEGG" id="tps:THAPSDRAFT_21623"/>
<reference evidence="2 3" key="1">
    <citation type="journal article" date="2004" name="Science">
        <title>The genome of the diatom Thalassiosira pseudonana: ecology, evolution, and metabolism.</title>
        <authorList>
            <person name="Armbrust E.V."/>
            <person name="Berges J.A."/>
            <person name="Bowler C."/>
            <person name="Green B.R."/>
            <person name="Martinez D."/>
            <person name="Putnam N.H."/>
            <person name="Zhou S."/>
            <person name="Allen A.E."/>
            <person name="Apt K.E."/>
            <person name="Bechner M."/>
            <person name="Brzezinski M.A."/>
            <person name="Chaal B.K."/>
            <person name="Chiovitti A."/>
            <person name="Davis A.K."/>
            <person name="Demarest M.S."/>
            <person name="Detter J.C."/>
            <person name="Glavina T."/>
            <person name="Goodstein D."/>
            <person name="Hadi M.Z."/>
            <person name="Hellsten U."/>
            <person name="Hildebrand M."/>
            <person name="Jenkins B.D."/>
            <person name="Jurka J."/>
            <person name="Kapitonov V.V."/>
            <person name="Kroger N."/>
            <person name="Lau W.W."/>
            <person name="Lane T.W."/>
            <person name="Larimer F.W."/>
            <person name="Lippmeier J.C."/>
            <person name="Lucas S."/>
            <person name="Medina M."/>
            <person name="Montsant A."/>
            <person name="Obornik M."/>
            <person name="Parker M.S."/>
            <person name="Palenik B."/>
            <person name="Pazour G.J."/>
            <person name="Richardson P.M."/>
            <person name="Rynearson T.A."/>
            <person name="Saito M.A."/>
            <person name="Schwartz D.C."/>
            <person name="Thamatrakoln K."/>
            <person name="Valentin K."/>
            <person name="Vardi A."/>
            <person name="Wilkerson F.P."/>
            <person name="Rokhsar D.S."/>
        </authorList>
    </citation>
    <scope>NUCLEOTIDE SEQUENCE [LARGE SCALE GENOMIC DNA]</scope>
    <source>
        <strain evidence="2 3">CCMP1335</strain>
    </source>
</reference>
<feature type="region of interest" description="Disordered" evidence="1">
    <location>
        <begin position="396"/>
        <end position="431"/>
    </location>
</feature>
<feature type="region of interest" description="Disordered" evidence="1">
    <location>
        <begin position="236"/>
        <end position="263"/>
    </location>
</feature>
<dbReference type="Proteomes" id="UP000001449">
    <property type="component" value="Chromosome 3"/>
</dbReference>
<name>B8BX02_THAPS</name>
<dbReference type="HOGENOM" id="CLU_636955_0_0_1"/>
<dbReference type="PaxDb" id="35128-Thaps21623"/>
<protein>
    <submittedName>
        <fullName evidence="2">Uncharacterized protein</fullName>
    </submittedName>
</protein>
<feature type="compositionally biased region" description="Low complexity" evidence="1">
    <location>
        <begin position="53"/>
        <end position="69"/>
    </location>
</feature>
<feature type="compositionally biased region" description="Basic and acidic residues" evidence="1">
    <location>
        <begin position="396"/>
        <end position="405"/>
    </location>
</feature>
<dbReference type="InParanoid" id="B8BX02"/>
<accession>B8BX02</accession>
<dbReference type="GeneID" id="7442483"/>
<feature type="compositionally biased region" description="Polar residues" evidence="1">
    <location>
        <begin position="194"/>
        <end position="210"/>
    </location>
</feature>
<dbReference type="EMBL" id="CM000640">
    <property type="protein sequence ID" value="EED94118.1"/>
    <property type="molecule type" value="Genomic_DNA"/>
</dbReference>
<keyword evidence="3" id="KW-1185">Reference proteome</keyword>
<dbReference type="AlphaFoldDB" id="B8BX02"/>
<evidence type="ECO:0000256" key="1">
    <source>
        <dbReference type="SAM" id="MobiDB-lite"/>
    </source>
</evidence>
<feature type="compositionally biased region" description="Low complexity" evidence="1">
    <location>
        <begin position="245"/>
        <end position="257"/>
    </location>
</feature>
<evidence type="ECO:0000313" key="2">
    <source>
        <dbReference type="EMBL" id="EED94118.1"/>
    </source>
</evidence>
<dbReference type="RefSeq" id="XP_002288682.1">
    <property type="nucleotide sequence ID" value="XM_002288646.1"/>
</dbReference>